<name>A0A7E4UYU0_PANRE</name>
<dbReference type="EC" id="2.5.1.18" evidence="4"/>
<evidence type="ECO:0000313" key="8">
    <source>
        <dbReference type="WBParaSite" id="Pan_g14484.t1"/>
    </source>
</evidence>
<dbReference type="GO" id="GO:0006749">
    <property type="term" value="P:glutathione metabolic process"/>
    <property type="evidence" value="ECO:0007669"/>
    <property type="project" value="TreeGrafter"/>
</dbReference>
<dbReference type="FunFam" id="3.40.30.10:FF:000096">
    <property type="entry name" value="Glutathione S-transferase kappa"/>
    <property type="match status" value="1"/>
</dbReference>
<reference evidence="8" key="2">
    <citation type="submission" date="2020-10" db="UniProtKB">
        <authorList>
            <consortium name="WormBaseParasite"/>
        </authorList>
    </citation>
    <scope>IDENTIFICATION</scope>
</reference>
<evidence type="ECO:0000256" key="2">
    <source>
        <dbReference type="ARBA" id="ARBA00022679"/>
    </source>
</evidence>
<reference evidence="7" key="1">
    <citation type="journal article" date="2013" name="Genetics">
        <title>The draft genome and transcriptome of Panagrellus redivivus are shaped by the harsh demands of a free-living lifestyle.</title>
        <authorList>
            <person name="Srinivasan J."/>
            <person name="Dillman A.R."/>
            <person name="Macchietto M.G."/>
            <person name="Heikkinen L."/>
            <person name="Lakso M."/>
            <person name="Fracchia K.M."/>
            <person name="Antoshechkin I."/>
            <person name="Mortazavi A."/>
            <person name="Wong G."/>
            <person name="Sternberg P.W."/>
        </authorList>
    </citation>
    <scope>NUCLEOTIDE SEQUENCE [LARGE SCALE GENOMIC DNA]</scope>
    <source>
        <strain evidence="7">MT8872</strain>
    </source>
</reference>
<dbReference type="SUPFAM" id="SSF52833">
    <property type="entry name" value="Thioredoxin-like"/>
    <property type="match status" value="1"/>
</dbReference>
<evidence type="ECO:0000256" key="3">
    <source>
        <dbReference type="ARBA" id="ARBA00047960"/>
    </source>
</evidence>
<evidence type="ECO:0000256" key="5">
    <source>
        <dbReference type="PIRSR" id="PIRSR006386-1"/>
    </source>
</evidence>
<organism evidence="7 8">
    <name type="scientific">Panagrellus redivivus</name>
    <name type="common">Microworm</name>
    <dbReference type="NCBI Taxonomy" id="6233"/>
    <lineage>
        <taxon>Eukaryota</taxon>
        <taxon>Metazoa</taxon>
        <taxon>Ecdysozoa</taxon>
        <taxon>Nematoda</taxon>
        <taxon>Chromadorea</taxon>
        <taxon>Rhabditida</taxon>
        <taxon>Tylenchina</taxon>
        <taxon>Panagrolaimomorpha</taxon>
        <taxon>Panagrolaimoidea</taxon>
        <taxon>Panagrolaimidae</taxon>
        <taxon>Panagrellus</taxon>
    </lineage>
</organism>
<comment type="catalytic activity">
    <reaction evidence="3 4">
        <text>RX + glutathione = an S-substituted glutathione + a halide anion + H(+)</text>
        <dbReference type="Rhea" id="RHEA:16437"/>
        <dbReference type="ChEBI" id="CHEBI:15378"/>
        <dbReference type="ChEBI" id="CHEBI:16042"/>
        <dbReference type="ChEBI" id="CHEBI:17792"/>
        <dbReference type="ChEBI" id="CHEBI:57925"/>
        <dbReference type="ChEBI" id="CHEBI:90779"/>
        <dbReference type="EC" id="2.5.1.18"/>
    </reaction>
</comment>
<keyword evidence="7" id="KW-1185">Reference proteome</keyword>
<evidence type="ECO:0000313" key="7">
    <source>
        <dbReference type="Proteomes" id="UP000492821"/>
    </source>
</evidence>
<feature type="domain" description="DSBA-like thioredoxin" evidence="6">
    <location>
        <begin position="4"/>
        <end position="202"/>
    </location>
</feature>
<protein>
    <recommendedName>
        <fullName evidence="4">Glutathione S-transferase kappa</fullName>
        <ecNumber evidence="4">2.5.1.18</ecNumber>
    </recommendedName>
</protein>
<dbReference type="SMR" id="A0A7E4UYU0"/>
<sequence length="207" mass="23701">MSRLTCFFDVASPYCWFAFEELLKSVPKHNASLNFVPVHAASIMTSIGHKMPFYEKALRDYTFYDAKVQGRRHGLEIEIPDDAFEKLSNIGTFSAQRFLAAVKALDSGKYEDAARETWRRLWAENLGIHTDEDFFEIANKLNLSPEILNTLSDDKWTTAVVENNKSAIELNCFGVPWMNVTNQSDNNAVFFGSDRLPFVYKFLNSNF</sequence>
<dbReference type="InterPro" id="IPR001853">
    <property type="entry name" value="DSBA-like_thioredoxin_dom"/>
</dbReference>
<evidence type="ECO:0000259" key="6">
    <source>
        <dbReference type="Pfam" id="PF01323"/>
    </source>
</evidence>
<keyword evidence="2 4" id="KW-0808">Transferase</keyword>
<dbReference type="GO" id="GO:0004602">
    <property type="term" value="F:glutathione peroxidase activity"/>
    <property type="evidence" value="ECO:0007669"/>
    <property type="project" value="TreeGrafter"/>
</dbReference>
<feature type="active site" description="Nucleophile" evidence="5">
    <location>
        <position position="12"/>
    </location>
</feature>
<dbReference type="InterPro" id="IPR051924">
    <property type="entry name" value="GST_Kappa/NadH"/>
</dbReference>
<dbReference type="Gene3D" id="3.40.30.10">
    <property type="entry name" value="Glutaredoxin"/>
    <property type="match status" value="1"/>
</dbReference>
<accession>A0A7E4UYU0</accession>
<comment type="similarity">
    <text evidence="1 4">Belongs to the GST superfamily. Kappa family.</text>
</comment>
<dbReference type="InterPro" id="IPR014440">
    <property type="entry name" value="HCCAis_GSTk"/>
</dbReference>
<dbReference type="Proteomes" id="UP000492821">
    <property type="component" value="Unassembled WGS sequence"/>
</dbReference>
<dbReference type="PANTHER" id="PTHR42943:SF1">
    <property type="entry name" value="DSBA DOMAIN-CONTAINING PROTEIN"/>
    <property type="match status" value="1"/>
</dbReference>
<dbReference type="InterPro" id="IPR036249">
    <property type="entry name" value="Thioredoxin-like_sf"/>
</dbReference>
<dbReference type="PANTHER" id="PTHR42943">
    <property type="entry name" value="GLUTATHIONE S-TRANSFERASE KAPPA"/>
    <property type="match status" value="1"/>
</dbReference>
<dbReference type="AlphaFoldDB" id="A0A7E4UYU0"/>
<dbReference type="WBParaSite" id="Pan_g14484.t1">
    <property type="protein sequence ID" value="Pan_g14484.t1"/>
    <property type="gene ID" value="Pan_g14484"/>
</dbReference>
<dbReference type="Pfam" id="PF01323">
    <property type="entry name" value="DSBA"/>
    <property type="match status" value="1"/>
</dbReference>
<dbReference type="GO" id="GO:0005777">
    <property type="term" value="C:peroxisome"/>
    <property type="evidence" value="ECO:0007669"/>
    <property type="project" value="TreeGrafter"/>
</dbReference>
<dbReference type="PIRSF" id="PIRSF006386">
    <property type="entry name" value="HCCAis_GSTk"/>
    <property type="match status" value="1"/>
</dbReference>
<dbReference type="GO" id="GO:0005739">
    <property type="term" value="C:mitochondrion"/>
    <property type="evidence" value="ECO:0007669"/>
    <property type="project" value="TreeGrafter"/>
</dbReference>
<evidence type="ECO:0000256" key="4">
    <source>
        <dbReference type="PIRNR" id="PIRNR006386"/>
    </source>
</evidence>
<evidence type="ECO:0000256" key="1">
    <source>
        <dbReference type="ARBA" id="ARBA00006494"/>
    </source>
</evidence>
<proteinExistence type="inferred from homology"/>
<dbReference type="GO" id="GO:0004364">
    <property type="term" value="F:glutathione transferase activity"/>
    <property type="evidence" value="ECO:0007669"/>
    <property type="project" value="UniProtKB-UniRule"/>
</dbReference>